<evidence type="ECO:0000313" key="5">
    <source>
        <dbReference type="Proteomes" id="UP001151760"/>
    </source>
</evidence>
<dbReference type="Proteomes" id="UP001151760">
    <property type="component" value="Unassembled WGS sequence"/>
</dbReference>
<organism evidence="4 5">
    <name type="scientific">Tanacetum coccineum</name>
    <dbReference type="NCBI Taxonomy" id="301880"/>
    <lineage>
        <taxon>Eukaryota</taxon>
        <taxon>Viridiplantae</taxon>
        <taxon>Streptophyta</taxon>
        <taxon>Embryophyta</taxon>
        <taxon>Tracheophyta</taxon>
        <taxon>Spermatophyta</taxon>
        <taxon>Magnoliopsida</taxon>
        <taxon>eudicotyledons</taxon>
        <taxon>Gunneridae</taxon>
        <taxon>Pentapetalae</taxon>
        <taxon>asterids</taxon>
        <taxon>campanulids</taxon>
        <taxon>Asterales</taxon>
        <taxon>Asteraceae</taxon>
        <taxon>Asteroideae</taxon>
        <taxon>Anthemideae</taxon>
        <taxon>Anthemidinae</taxon>
        <taxon>Tanacetum</taxon>
    </lineage>
</organism>
<name>A0ABQ5DC57_9ASTR</name>
<evidence type="ECO:0000256" key="1">
    <source>
        <dbReference type="SAM" id="Coils"/>
    </source>
</evidence>
<evidence type="ECO:0008006" key="6">
    <source>
        <dbReference type="Google" id="ProtNLM"/>
    </source>
</evidence>
<feature type="coiled-coil region" evidence="1">
    <location>
        <begin position="271"/>
        <end position="312"/>
    </location>
</feature>
<gene>
    <name evidence="3" type="ORF">Tco_0891776</name>
    <name evidence="4" type="ORF">Tco_0926986</name>
</gene>
<sequence>MSRTNNNMQTQTSNALHNAIIEVGGSLRHSQATPVTPGNKGALTTKINGEVMETFATVPEDIQKWINAEAKVVQITLTGIDNDIYSTVDACPNAIEMWKQLKGLNKEGESLESYYSRFYKMMNELVRNQCIVTHHQVNVQFLLQLKPEWQSEVNEIRAKRLARTANPLALVAQQQPVYHPQHKSTYSTLKVHQPDHNTATRNEEKVIVNPPQPTYDPEPKCRTSNWRDDDTDENRRQGNIEAPDMSNNGEEADQDDQMLQKERELLVSLIIEQMKIRIDASKQNNKALESSNKALKEANTFLQSELTRYQDTDFVKNAREKCATAYGLLEEHKVKSEKSSSAYTEKILSLNKKISEMENELSAHKRTNYFTISFQKRNKKQVLSKNS</sequence>
<proteinExistence type="predicted"/>
<keyword evidence="5" id="KW-1185">Reference proteome</keyword>
<evidence type="ECO:0000313" key="3">
    <source>
        <dbReference type="EMBL" id="GJT21839.1"/>
    </source>
</evidence>
<reference evidence="4" key="1">
    <citation type="journal article" date="2022" name="Int. J. Mol. Sci.">
        <title>Draft Genome of Tanacetum Coccineum: Genomic Comparison of Closely Related Tanacetum-Family Plants.</title>
        <authorList>
            <person name="Yamashiro T."/>
            <person name="Shiraishi A."/>
            <person name="Nakayama K."/>
            <person name="Satake H."/>
        </authorList>
    </citation>
    <scope>NUCLEOTIDE SEQUENCE</scope>
</reference>
<reference evidence="4" key="2">
    <citation type="submission" date="2022-01" db="EMBL/GenBank/DDBJ databases">
        <authorList>
            <person name="Yamashiro T."/>
            <person name="Shiraishi A."/>
            <person name="Satake H."/>
            <person name="Nakayama K."/>
        </authorList>
    </citation>
    <scope>NUCLEOTIDE SEQUENCE</scope>
</reference>
<dbReference type="EMBL" id="BQNB010013920">
    <property type="protein sequence ID" value="GJT21839.1"/>
    <property type="molecule type" value="Genomic_DNA"/>
</dbReference>
<feature type="region of interest" description="Disordered" evidence="2">
    <location>
        <begin position="193"/>
        <end position="257"/>
    </location>
</feature>
<feature type="compositionally biased region" description="Basic and acidic residues" evidence="2">
    <location>
        <begin position="217"/>
        <end position="238"/>
    </location>
</feature>
<feature type="coiled-coil region" evidence="1">
    <location>
        <begin position="340"/>
        <end position="367"/>
    </location>
</feature>
<protein>
    <recommendedName>
        <fullName evidence="6">Gag-Pol polyprotein</fullName>
    </recommendedName>
</protein>
<comment type="caution">
    <text evidence="4">The sequence shown here is derived from an EMBL/GenBank/DDBJ whole genome shotgun (WGS) entry which is preliminary data.</text>
</comment>
<evidence type="ECO:0000313" key="4">
    <source>
        <dbReference type="EMBL" id="GJT36567.1"/>
    </source>
</evidence>
<dbReference type="EMBL" id="BQNB010015149">
    <property type="protein sequence ID" value="GJT36567.1"/>
    <property type="molecule type" value="Genomic_DNA"/>
</dbReference>
<keyword evidence="1" id="KW-0175">Coiled coil</keyword>
<accession>A0ABQ5DC57</accession>
<evidence type="ECO:0000256" key="2">
    <source>
        <dbReference type="SAM" id="MobiDB-lite"/>
    </source>
</evidence>